<dbReference type="eggNOG" id="KOG4336">
    <property type="taxonomic scope" value="Eukaryota"/>
</dbReference>
<feature type="region of interest" description="Disordered" evidence="7">
    <location>
        <begin position="437"/>
        <end position="509"/>
    </location>
</feature>
<dbReference type="Proteomes" id="UP000008068">
    <property type="component" value="Unassembled WGS sequence"/>
</dbReference>
<evidence type="ECO:0000256" key="4">
    <source>
        <dbReference type="ARBA" id="ARBA00023015"/>
    </source>
</evidence>
<dbReference type="STRING" id="135651.G0PHR8"/>
<feature type="compositionally biased region" description="Basic and acidic residues" evidence="7">
    <location>
        <begin position="437"/>
        <end position="467"/>
    </location>
</feature>
<dbReference type="AlphaFoldDB" id="G0PHR8"/>
<evidence type="ECO:0000256" key="6">
    <source>
        <dbReference type="ARBA" id="ARBA00023242"/>
    </source>
</evidence>
<dbReference type="InterPro" id="IPR019473">
    <property type="entry name" value="TFIID_su8_C"/>
</dbReference>
<keyword evidence="4" id="KW-0805">Transcription regulation</keyword>
<feature type="compositionally biased region" description="Basic residues" evidence="7">
    <location>
        <begin position="1"/>
        <end position="10"/>
    </location>
</feature>
<dbReference type="GO" id="GO:0046982">
    <property type="term" value="F:protein heterodimerization activity"/>
    <property type="evidence" value="ECO:0007669"/>
    <property type="project" value="InterPro"/>
</dbReference>
<dbReference type="Pfam" id="PF07524">
    <property type="entry name" value="Bromo_TP"/>
    <property type="match status" value="1"/>
</dbReference>
<keyword evidence="10" id="KW-1185">Reference proteome</keyword>
<dbReference type="PANTHER" id="PTHR46469">
    <property type="entry name" value="TRANSCRIPTION INITIATION FACTOR TFIID SUBUNIT 8"/>
    <property type="match status" value="1"/>
</dbReference>
<sequence length="509" mass="58321">MQGQIRRRPMGYHPQYYPQGYSVHQMNPQQPQQQNYHPGVSNYTAGPSTQPPVRSTGESRAQKQVGANFLPSVVNEAYHNVLEQVVTAMCYKAGFDDIEEGALETLMLIFHSSIKRIGEQSRLACEIAGRTIVTPGDVWFGLINMGIPVKTLADFHQDQLGSALTVHAPEITPPDAKTQALRIGTPRPHPNYVYDWLPPFPDPHTYIKTEISEEADFSYEKVREAMAQKKRNGVTSLVNYMVRTYPTICLYREFEQIIHEQVKETFKKESEEKRMQEAFTAFRDLLGTKEIEEVKNVPQKLFDKGLINEHELQTGTEVVVMCSDGALIDQQGERVYLNDATEINLEDRDRISESKNRMVTCGDGAESLRYHWPTDVMLDELIELDSCTMDLGDERPDELKYMQEKITFEYLPEWCHILIPTAREGLSYLKVVSDDLKAEEESRKEKKDKEGVNNEEEKKVKEEESAHRNLYLCPPICDDSDYEEEAMETEDSKAPPSEDLPPPKEEMEE</sequence>
<feature type="compositionally biased region" description="Polar residues" evidence="7">
    <location>
        <begin position="41"/>
        <end position="59"/>
    </location>
</feature>
<dbReference type="PANTHER" id="PTHR46469:SF1">
    <property type="entry name" value="TRANSCRIPTION INITIATION FACTOR TFIID SUBUNIT 8"/>
    <property type="match status" value="1"/>
</dbReference>
<evidence type="ECO:0000256" key="1">
    <source>
        <dbReference type="ARBA" id="ARBA00004123"/>
    </source>
</evidence>
<keyword evidence="6" id="KW-0539">Nucleus</keyword>
<evidence type="ECO:0000259" key="8">
    <source>
        <dbReference type="SMART" id="SM00576"/>
    </source>
</evidence>
<gene>
    <name evidence="9" type="ORF">CAEBREN_14346</name>
</gene>
<dbReference type="Gene3D" id="1.10.20.10">
    <property type="entry name" value="Histone, subunit A"/>
    <property type="match status" value="1"/>
</dbReference>
<comment type="subcellular location">
    <subcellularLocation>
        <location evidence="1">Nucleus</location>
    </subcellularLocation>
</comment>
<dbReference type="SMART" id="SM00576">
    <property type="entry name" value="BTP"/>
    <property type="match status" value="1"/>
</dbReference>
<feature type="region of interest" description="Disordered" evidence="7">
    <location>
        <begin position="1"/>
        <end position="60"/>
    </location>
</feature>
<dbReference type="InterPro" id="IPR037818">
    <property type="entry name" value="TAF8"/>
</dbReference>
<accession>G0PHR8</accession>
<comment type="similarity">
    <text evidence="2">Belongs to the TAF8 family.</text>
</comment>
<dbReference type="GO" id="GO:0006367">
    <property type="term" value="P:transcription initiation at RNA polymerase II promoter"/>
    <property type="evidence" value="ECO:0007669"/>
    <property type="project" value="TreeGrafter"/>
</dbReference>
<evidence type="ECO:0000256" key="5">
    <source>
        <dbReference type="ARBA" id="ARBA00023163"/>
    </source>
</evidence>
<dbReference type="InterPro" id="IPR009072">
    <property type="entry name" value="Histone-fold"/>
</dbReference>
<name>G0PHR8_CAEBE</name>
<proteinExistence type="inferred from homology"/>
<evidence type="ECO:0000313" key="9">
    <source>
        <dbReference type="EMBL" id="EGT56914.1"/>
    </source>
</evidence>
<protein>
    <recommendedName>
        <fullName evidence="3">Transcription initiation factor TFIID subunit 8</fullName>
    </recommendedName>
</protein>
<dbReference type="InterPro" id="IPR006565">
    <property type="entry name" value="BTP"/>
</dbReference>
<keyword evidence="5" id="KW-0804">Transcription</keyword>
<dbReference type="CDD" id="cd08049">
    <property type="entry name" value="TAF8"/>
    <property type="match status" value="1"/>
</dbReference>
<dbReference type="EMBL" id="GL380502">
    <property type="protein sequence ID" value="EGT56914.1"/>
    <property type="molecule type" value="Genomic_DNA"/>
</dbReference>
<dbReference type="Pfam" id="PF10406">
    <property type="entry name" value="TAF8_C"/>
    <property type="match status" value="1"/>
</dbReference>
<dbReference type="OMA" id="TAMCYKS"/>
<dbReference type="CDD" id="cd22918">
    <property type="entry name" value="HFD_TAF8"/>
    <property type="match status" value="1"/>
</dbReference>
<dbReference type="FunCoup" id="G0PHR8">
    <property type="interactions" value="579"/>
</dbReference>
<evidence type="ECO:0000256" key="7">
    <source>
        <dbReference type="SAM" id="MobiDB-lite"/>
    </source>
</evidence>
<organism evidence="10">
    <name type="scientific">Caenorhabditis brenneri</name>
    <name type="common">Nematode worm</name>
    <dbReference type="NCBI Taxonomy" id="135651"/>
    <lineage>
        <taxon>Eukaryota</taxon>
        <taxon>Metazoa</taxon>
        <taxon>Ecdysozoa</taxon>
        <taxon>Nematoda</taxon>
        <taxon>Chromadorea</taxon>
        <taxon>Rhabditida</taxon>
        <taxon>Rhabditina</taxon>
        <taxon>Rhabditomorpha</taxon>
        <taxon>Rhabditoidea</taxon>
        <taxon>Rhabditidae</taxon>
        <taxon>Peloderinae</taxon>
        <taxon>Caenorhabditis</taxon>
    </lineage>
</organism>
<evidence type="ECO:0000256" key="3">
    <source>
        <dbReference type="ARBA" id="ARBA00017307"/>
    </source>
</evidence>
<feature type="domain" description="Bromodomain associated" evidence="8">
    <location>
        <begin position="75"/>
        <end position="151"/>
    </location>
</feature>
<feature type="compositionally biased region" description="Low complexity" evidence="7">
    <location>
        <begin position="25"/>
        <end position="35"/>
    </location>
</feature>
<dbReference type="OrthoDB" id="2193813at2759"/>
<feature type="compositionally biased region" description="Acidic residues" evidence="7">
    <location>
        <begin position="478"/>
        <end position="489"/>
    </location>
</feature>
<dbReference type="eggNOG" id="KOG1001">
    <property type="taxonomic scope" value="Eukaryota"/>
</dbReference>
<dbReference type="InParanoid" id="G0PHR8"/>
<reference evidence="10" key="1">
    <citation type="submission" date="2011-07" db="EMBL/GenBank/DDBJ databases">
        <authorList>
            <consortium name="Caenorhabditis brenneri Sequencing and Analysis Consortium"/>
            <person name="Wilson R.K."/>
        </authorList>
    </citation>
    <scope>NUCLEOTIDE SEQUENCE [LARGE SCALE GENOMIC DNA]</scope>
    <source>
        <strain evidence="10">PB2801</strain>
    </source>
</reference>
<dbReference type="HOGENOM" id="CLU_566497_0_0_1"/>
<evidence type="ECO:0000313" key="10">
    <source>
        <dbReference type="Proteomes" id="UP000008068"/>
    </source>
</evidence>
<dbReference type="GO" id="GO:0005669">
    <property type="term" value="C:transcription factor TFIID complex"/>
    <property type="evidence" value="ECO:0007669"/>
    <property type="project" value="InterPro"/>
</dbReference>
<evidence type="ECO:0000256" key="2">
    <source>
        <dbReference type="ARBA" id="ARBA00008767"/>
    </source>
</evidence>